<keyword evidence="5" id="KW-0614">Plasmid</keyword>
<dbReference type="SUPFAM" id="SSF46689">
    <property type="entry name" value="Homeodomain-like"/>
    <property type="match status" value="1"/>
</dbReference>
<dbReference type="InterPro" id="IPR020449">
    <property type="entry name" value="Tscrpt_reg_AraC-type_HTH"/>
</dbReference>
<reference evidence="5 6" key="1">
    <citation type="submission" date="2019-04" db="EMBL/GenBank/DDBJ databases">
        <title>Complete genome sequence of Agrobacterium tumefaciens CFBP5877.</title>
        <authorList>
            <person name="Huang Y.-Y."/>
            <person name="Chiang H.-Y."/>
            <person name="Chou L."/>
            <person name="Lai E.-M."/>
            <person name="Kuo C.-H."/>
        </authorList>
    </citation>
    <scope>NUCLEOTIDE SEQUENCE [LARGE SCALE GENOMIC DNA]</scope>
    <source>
        <strain evidence="5 6">CFBP5877</strain>
        <plasmid evidence="6">patcfbp5877a</plasmid>
    </source>
</reference>
<evidence type="ECO:0000259" key="4">
    <source>
        <dbReference type="PROSITE" id="PS01124"/>
    </source>
</evidence>
<organism evidence="5 6">
    <name type="scientific">Agrobacterium tumefaciens</name>
    <dbReference type="NCBI Taxonomy" id="358"/>
    <lineage>
        <taxon>Bacteria</taxon>
        <taxon>Pseudomonadati</taxon>
        <taxon>Pseudomonadota</taxon>
        <taxon>Alphaproteobacteria</taxon>
        <taxon>Hyphomicrobiales</taxon>
        <taxon>Rhizobiaceae</taxon>
        <taxon>Rhizobium/Agrobacterium group</taxon>
        <taxon>Agrobacterium</taxon>
        <taxon>Agrobacterium tumefaciens complex</taxon>
    </lineage>
</organism>
<keyword evidence="2" id="KW-0238">DNA-binding</keyword>
<dbReference type="InterPro" id="IPR009057">
    <property type="entry name" value="Homeodomain-like_sf"/>
</dbReference>
<dbReference type="GO" id="GO:0043565">
    <property type="term" value="F:sequence-specific DNA binding"/>
    <property type="evidence" value="ECO:0007669"/>
    <property type="project" value="InterPro"/>
</dbReference>
<dbReference type="PRINTS" id="PR00032">
    <property type="entry name" value="HTHARAC"/>
</dbReference>
<proteinExistence type="predicted"/>
<dbReference type="InterPro" id="IPR018060">
    <property type="entry name" value="HTH_AraC"/>
</dbReference>
<dbReference type="Pfam" id="PF12833">
    <property type="entry name" value="HTH_18"/>
    <property type="match status" value="1"/>
</dbReference>
<dbReference type="AlphaFoldDB" id="A0AAE6EIF5"/>
<keyword evidence="1" id="KW-0805">Transcription regulation</keyword>
<dbReference type="GO" id="GO:0003700">
    <property type="term" value="F:DNA-binding transcription factor activity"/>
    <property type="evidence" value="ECO:0007669"/>
    <property type="project" value="InterPro"/>
</dbReference>
<gene>
    <name evidence="5" type="ORF">CFBP5877_26535</name>
</gene>
<dbReference type="Gene3D" id="1.10.10.60">
    <property type="entry name" value="Homeodomain-like"/>
    <property type="match status" value="1"/>
</dbReference>
<evidence type="ECO:0000313" key="5">
    <source>
        <dbReference type="EMBL" id="QCL82656.1"/>
    </source>
</evidence>
<sequence>MTEIAERQGYATLTAFSVAFKRHTGLTPSVWRRAAL</sequence>
<evidence type="ECO:0000256" key="1">
    <source>
        <dbReference type="ARBA" id="ARBA00023015"/>
    </source>
</evidence>
<dbReference type="Proteomes" id="UP000298579">
    <property type="component" value="Plasmid pAtCFBP5877a"/>
</dbReference>
<evidence type="ECO:0000256" key="2">
    <source>
        <dbReference type="ARBA" id="ARBA00023125"/>
    </source>
</evidence>
<evidence type="ECO:0000313" key="6">
    <source>
        <dbReference type="Proteomes" id="UP000298579"/>
    </source>
</evidence>
<dbReference type="RefSeq" id="WP_080830333.1">
    <property type="nucleotide sequence ID" value="NZ_CP039890.1"/>
</dbReference>
<dbReference type="PROSITE" id="PS01124">
    <property type="entry name" value="HTH_ARAC_FAMILY_2"/>
    <property type="match status" value="1"/>
</dbReference>
<geneLocation type="plasmid" evidence="6">
    <name>patcfbp5877a</name>
</geneLocation>
<name>A0AAE6EIF5_AGRTU</name>
<dbReference type="EMBL" id="CP039899">
    <property type="protein sequence ID" value="QCL82656.1"/>
    <property type="molecule type" value="Genomic_DNA"/>
</dbReference>
<feature type="domain" description="HTH araC/xylS-type" evidence="4">
    <location>
        <begin position="1"/>
        <end position="34"/>
    </location>
</feature>
<accession>A0AAE6EIF5</accession>
<keyword evidence="3" id="KW-0804">Transcription</keyword>
<protein>
    <submittedName>
        <fullName evidence="5">AraC family transcriptional regulator</fullName>
    </submittedName>
</protein>
<evidence type="ECO:0000256" key="3">
    <source>
        <dbReference type="ARBA" id="ARBA00023163"/>
    </source>
</evidence>